<keyword evidence="2" id="KW-1185">Reference proteome</keyword>
<protein>
    <submittedName>
        <fullName evidence="1">Uncharacterized protein</fullName>
    </submittedName>
</protein>
<dbReference type="EMBL" id="CAVMJV010000097">
    <property type="protein sequence ID" value="CAK5094475.1"/>
    <property type="molecule type" value="Genomic_DNA"/>
</dbReference>
<evidence type="ECO:0000313" key="1">
    <source>
        <dbReference type="EMBL" id="CAK5094475.1"/>
    </source>
</evidence>
<gene>
    <name evidence="1" type="ORF">MENTE1834_LOCUS40686</name>
</gene>
<comment type="caution">
    <text evidence="1">The sequence shown here is derived from an EMBL/GenBank/DDBJ whole genome shotgun (WGS) entry which is preliminary data.</text>
</comment>
<evidence type="ECO:0000313" key="2">
    <source>
        <dbReference type="Proteomes" id="UP001497535"/>
    </source>
</evidence>
<proteinExistence type="predicted"/>
<sequence>MLNYFIFYFYFLDYLYSYILKMLAEKSDTFDTVEQATEVSTTPKEERIRDLPGQNPSVTRQSPPLNGPRRTSNPVQGILDLATNSQELQQLTTATAAKIDSLKKWTLTTYKNTKHLYLEHMGKIDKTSDLDLNARIAELQELRKCYRELLSNARNFTNYMVLANNMQKGMASALCELATKETAISKELNMQSELFSVMGQHSEPLQRSLSLFLSSLQTLCDNTIEDTFLTIESHNQARLEFDVGRKELQAARENPNSTAQTIAVLEEQCNQQRAKYEQLKEDVRAKLVLLEENRCKVMRKQILALHKSFGQCHLNCSQAVENSTGSNDFTKMAVLNGGQDSLPTNLAYGGSNGFQSFLEK</sequence>
<name>A0ACB1AMF1_MELEN</name>
<organism evidence="1 2">
    <name type="scientific">Meloidogyne enterolobii</name>
    <name type="common">Root-knot nematode worm</name>
    <name type="synonym">Meloidogyne mayaguensis</name>
    <dbReference type="NCBI Taxonomy" id="390850"/>
    <lineage>
        <taxon>Eukaryota</taxon>
        <taxon>Metazoa</taxon>
        <taxon>Ecdysozoa</taxon>
        <taxon>Nematoda</taxon>
        <taxon>Chromadorea</taxon>
        <taxon>Rhabditida</taxon>
        <taxon>Tylenchina</taxon>
        <taxon>Tylenchomorpha</taxon>
        <taxon>Tylenchoidea</taxon>
        <taxon>Meloidogynidae</taxon>
        <taxon>Meloidogyninae</taxon>
        <taxon>Meloidogyne</taxon>
    </lineage>
</organism>
<accession>A0ACB1AMF1</accession>
<reference evidence="1" key="1">
    <citation type="submission" date="2023-11" db="EMBL/GenBank/DDBJ databases">
        <authorList>
            <person name="Poullet M."/>
        </authorList>
    </citation>
    <scope>NUCLEOTIDE SEQUENCE</scope>
    <source>
        <strain evidence="1">E1834</strain>
    </source>
</reference>
<dbReference type="Proteomes" id="UP001497535">
    <property type="component" value="Unassembled WGS sequence"/>
</dbReference>